<dbReference type="AlphaFoldDB" id="A0AA38LVZ9"/>
<evidence type="ECO:0000259" key="3">
    <source>
        <dbReference type="Pfam" id="PF10313"/>
    </source>
</evidence>
<feature type="compositionally biased region" description="Low complexity" evidence="2">
    <location>
        <begin position="42"/>
        <end position="52"/>
    </location>
</feature>
<protein>
    <submittedName>
        <fullName evidence="4">WD40-repeat-containing domain protein</fullName>
    </submittedName>
</protein>
<dbReference type="InterPro" id="IPR015943">
    <property type="entry name" value="WD40/YVTN_repeat-like_dom_sf"/>
</dbReference>
<dbReference type="EMBL" id="JAKWFO010000003">
    <property type="protein sequence ID" value="KAI9637875.1"/>
    <property type="molecule type" value="Genomic_DNA"/>
</dbReference>
<name>A0AA38LVZ9_9TREE</name>
<feature type="region of interest" description="Disordered" evidence="2">
    <location>
        <begin position="386"/>
        <end position="414"/>
    </location>
</feature>
<evidence type="ECO:0000256" key="2">
    <source>
        <dbReference type="SAM" id="MobiDB-lite"/>
    </source>
</evidence>
<gene>
    <name evidence="4" type="ORF">MKK02DRAFT_42254</name>
</gene>
<dbReference type="InterPro" id="IPR036322">
    <property type="entry name" value="WD40_repeat_dom_sf"/>
</dbReference>
<accession>A0AA38LVZ9</accession>
<dbReference type="Gene3D" id="2.130.10.10">
    <property type="entry name" value="YVTN repeat-like/Quinoprotein amine dehydrogenase"/>
    <property type="match status" value="1"/>
</dbReference>
<dbReference type="Pfam" id="PF00400">
    <property type="entry name" value="WD40"/>
    <property type="match status" value="2"/>
</dbReference>
<feature type="domain" description="DUF2415" evidence="3">
    <location>
        <begin position="580"/>
        <end position="621"/>
    </location>
</feature>
<evidence type="ECO:0000313" key="4">
    <source>
        <dbReference type="EMBL" id="KAI9637875.1"/>
    </source>
</evidence>
<dbReference type="PROSITE" id="PS50082">
    <property type="entry name" value="WD_REPEATS_2"/>
    <property type="match status" value="1"/>
</dbReference>
<comment type="caution">
    <text evidence="4">The sequence shown here is derived from an EMBL/GenBank/DDBJ whole genome shotgun (WGS) entry which is preliminary data.</text>
</comment>
<evidence type="ECO:0000313" key="5">
    <source>
        <dbReference type="Proteomes" id="UP001164286"/>
    </source>
</evidence>
<proteinExistence type="predicted"/>
<dbReference type="InterPro" id="IPR001680">
    <property type="entry name" value="WD40_rpt"/>
</dbReference>
<dbReference type="GeneID" id="77731109"/>
<dbReference type="Pfam" id="PF10313">
    <property type="entry name" value="DUF2415"/>
    <property type="match status" value="1"/>
</dbReference>
<feature type="repeat" description="WD" evidence="1">
    <location>
        <begin position="494"/>
        <end position="524"/>
    </location>
</feature>
<dbReference type="InterPro" id="IPR019417">
    <property type="entry name" value="DUF2415"/>
</dbReference>
<dbReference type="SMART" id="SM00320">
    <property type="entry name" value="WD40"/>
    <property type="match status" value="3"/>
</dbReference>
<feature type="compositionally biased region" description="Basic and acidic residues" evidence="2">
    <location>
        <begin position="249"/>
        <end position="263"/>
    </location>
</feature>
<feature type="region of interest" description="Disordered" evidence="2">
    <location>
        <begin position="30"/>
        <end position="52"/>
    </location>
</feature>
<dbReference type="Proteomes" id="UP001164286">
    <property type="component" value="Unassembled WGS sequence"/>
</dbReference>
<feature type="compositionally biased region" description="Basic and acidic residues" evidence="2">
    <location>
        <begin position="232"/>
        <end position="241"/>
    </location>
</feature>
<evidence type="ECO:0000256" key="1">
    <source>
        <dbReference type="PROSITE-ProRule" id="PRU00221"/>
    </source>
</evidence>
<sequence>MPVLSLNFTPNCLTGSRGVLAAGGQHGELHLSDIPSRTSTTRPARAGAGPAAPKVEPFRLDVVLDTRAINNAIVLLPEWPTAWAETSERRRIGYVGGQRRRRDNGETGMVNERSGEEELGATDVDEMGDDEAMDLDEEDEEGEELVQPLSPATYPNTVVPFRQLGRSSFGSATSQLPPARRTTSFSLPQSAAHPIPIARPARQSFSALAPPPATAQSVRIVSSYPGPSRMPNEPRDRRESSASRGSATARERPRVPTRDRPPEPRFLISSNDQSIRMLSLRQIEQAREHPIRSYERESENARLGQAEPTIRTHYRPSAATSALLNNSDWRASHPVLPPPPARAGASSRFGWDNNTAHASLLDAHRTEQLAAQRELRMRQIGDFEAAVGLPPSHGSTTRSGTLPRAPLRVGPQAPWSQVRATAGISRSGGRKAVNVGGSILNFPVNHSSFSPDLKTLVSVGDSTDVQLFEVIDGGREFREIATYHAATDAGFSSAWSKDGRKFAVASQDGQVTVWDHRSSRPLATLFTSPATSSRQSSFTSDIYAEDEGPQGGAWSQDRGAMLYNPLTGEPSSGASTSGREAARVVKFSPEGSSRDLMVFSEENTNIHIVDAKTFNTHVIIPVPSYSPNGRESPPPRVGVDGGECGIAGVAFDPTGEWLYSGTERTVVEWDMRRWGGGEARVSRGGRK</sequence>
<dbReference type="SUPFAM" id="SSF50978">
    <property type="entry name" value="WD40 repeat-like"/>
    <property type="match status" value="1"/>
</dbReference>
<feature type="region of interest" description="Disordered" evidence="2">
    <location>
        <begin position="207"/>
        <end position="273"/>
    </location>
</feature>
<keyword evidence="5" id="KW-1185">Reference proteome</keyword>
<feature type="region of interest" description="Disordered" evidence="2">
    <location>
        <begin position="169"/>
        <end position="190"/>
    </location>
</feature>
<reference evidence="4" key="1">
    <citation type="journal article" date="2022" name="G3 (Bethesda)">
        <title>High quality genome of the basidiomycete yeast Dioszegia hungarica PDD-24b-2 isolated from cloud water.</title>
        <authorList>
            <person name="Jarrige D."/>
            <person name="Haridas S."/>
            <person name="Bleykasten-Grosshans C."/>
            <person name="Joly M."/>
            <person name="Nadalig T."/>
            <person name="Sancelme M."/>
            <person name="Vuilleumier S."/>
            <person name="Grigoriev I.V."/>
            <person name="Amato P."/>
            <person name="Bringel F."/>
        </authorList>
    </citation>
    <scope>NUCLEOTIDE SEQUENCE</scope>
    <source>
        <strain evidence="4">PDD-24b-2</strain>
    </source>
</reference>
<organism evidence="4 5">
    <name type="scientific">Dioszegia hungarica</name>
    <dbReference type="NCBI Taxonomy" id="4972"/>
    <lineage>
        <taxon>Eukaryota</taxon>
        <taxon>Fungi</taxon>
        <taxon>Dikarya</taxon>
        <taxon>Basidiomycota</taxon>
        <taxon>Agaricomycotina</taxon>
        <taxon>Tremellomycetes</taxon>
        <taxon>Tremellales</taxon>
        <taxon>Bulleribasidiaceae</taxon>
        <taxon>Dioszegia</taxon>
    </lineage>
</organism>
<dbReference type="PANTHER" id="PTHR43991:SF9">
    <property type="entry name" value="DUF2415 DOMAIN-CONTAINING PROTEIN"/>
    <property type="match status" value="1"/>
</dbReference>
<feature type="compositionally biased region" description="Acidic residues" evidence="2">
    <location>
        <begin position="115"/>
        <end position="124"/>
    </location>
</feature>
<feature type="compositionally biased region" description="Polar residues" evidence="2">
    <location>
        <begin position="169"/>
        <end position="189"/>
    </location>
</feature>
<feature type="region of interest" description="Disordered" evidence="2">
    <location>
        <begin position="99"/>
        <end position="124"/>
    </location>
</feature>
<dbReference type="PANTHER" id="PTHR43991">
    <property type="entry name" value="WD REPEAT PROTEIN (AFU_ORTHOLOGUE AFUA_8G05640)-RELATED"/>
    <property type="match status" value="1"/>
</dbReference>
<dbReference type="RefSeq" id="XP_052947652.1">
    <property type="nucleotide sequence ID" value="XM_053091904.1"/>
</dbReference>
<keyword evidence="1" id="KW-0853">WD repeat</keyword>